<name>A0ABX8JDP7_9BACT</name>
<evidence type="ECO:0000313" key="3">
    <source>
        <dbReference type="Proteomes" id="UP000683557"/>
    </source>
</evidence>
<feature type="signal peptide" evidence="1">
    <location>
        <begin position="1"/>
        <end position="21"/>
    </location>
</feature>
<proteinExistence type="predicted"/>
<reference evidence="2 3" key="1">
    <citation type="submission" date="2021-06" db="EMBL/GenBank/DDBJ databases">
        <title>Gemonas diversity in paddy soil.</title>
        <authorList>
            <person name="Liu G."/>
        </authorList>
    </citation>
    <scope>NUCLEOTIDE SEQUENCE [LARGE SCALE GENOMIC DNA]</scope>
    <source>
        <strain evidence="2 3">RG10</strain>
    </source>
</reference>
<keyword evidence="1" id="KW-0732">Signal</keyword>
<dbReference type="PROSITE" id="PS51257">
    <property type="entry name" value="PROKAR_LIPOPROTEIN"/>
    <property type="match status" value="1"/>
</dbReference>
<evidence type="ECO:0000256" key="1">
    <source>
        <dbReference type="SAM" id="SignalP"/>
    </source>
</evidence>
<feature type="chain" id="PRO_5046209102" evidence="1">
    <location>
        <begin position="22"/>
        <end position="300"/>
    </location>
</feature>
<organism evidence="2 3">
    <name type="scientific">Geomonas oryzisoli</name>
    <dbReference type="NCBI Taxonomy" id="2847992"/>
    <lineage>
        <taxon>Bacteria</taxon>
        <taxon>Pseudomonadati</taxon>
        <taxon>Thermodesulfobacteriota</taxon>
        <taxon>Desulfuromonadia</taxon>
        <taxon>Geobacterales</taxon>
        <taxon>Geobacteraceae</taxon>
        <taxon>Geomonas</taxon>
    </lineage>
</organism>
<dbReference type="Proteomes" id="UP000683557">
    <property type="component" value="Chromosome"/>
</dbReference>
<sequence length="300" mass="32383">MKLVVRLMMVLLFACTVTLYGCGGGGGDEESIDGLLRGVGWLYDNAPADLSSHDIGLGVWLYYDQTLATSDIQGFTVTAPDGGHWTVTATSNLFGTTRNGPYVTGRLVNSNTPSRLPLAGTWTFTLRLKNGTISSIQKKFHEPGSSADATHPYVYVKEDWTPNSNTSQYVAALGRFSAYNYALQYSAGVGSITSTGLANIRSMYFNAEPTAYNMYCWLYDANRVYLGYTITEYSASDHSSTGLVTPGGELAISAAATTGASGPVDLSLVKYIRFVYVDGAQFSPGYGYDYRSVSYLVPVN</sequence>
<protein>
    <submittedName>
        <fullName evidence="2">Uncharacterized protein</fullName>
    </submittedName>
</protein>
<gene>
    <name evidence="2" type="ORF">KP004_08980</name>
</gene>
<dbReference type="RefSeq" id="WP_216801981.1">
    <property type="nucleotide sequence ID" value="NZ_CP076723.1"/>
</dbReference>
<accession>A0ABX8JDP7</accession>
<dbReference type="EMBL" id="CP076723">
    <property type="protein sequence ID" value="QWV95287.1"/>
    <property type="molecule type" value="Genomic_DNA"/>
</dbReference>
<keyword evidence="3" id="KW-1185">Reference proteome</keyword>
<evidence type="ECO:0000313" key="2">
    <source>
        <dbReference type="EMBL" id="QWV95287.1"/>
    </source>
</evidence>